<organism evidence="1 2">
    <name type="scientific">Syphacia muris</name>
    <dbReference type="NCBI Taxonomy" id="451379"/>
    <lineage>
        <taxon>Eukaryota</taxon>
        <taxon>Metazoa</taxon>
        <taxon>Ecdysozoa</taxon>
        <taxon>Nematoda</taxon>
        <taxon>Chromadorea</taxon>
        <taxon>Rhabditida</taxon>
        <taxon>Spirurina</taxon>
        <taxon>Oxyuridomorpha</taxon>
        <taxon>Oxyuroidea</taxon>
        <taxon>Oxyuridae</taxon>
        <taxon>Syphacia</taxon>
    </lineage>
</organism>
<protein>
    <submittedName>
        <fullName evidence="2">DUF3421 domain-containing protein</fullName>
    </submittedName>
</protein>
<reference evidence="2" key="1">
    <citation type="submission" date="2017-02" db="UniProtKB">
        <authorList>
            <consortium name="WormBaseParasite"/>
        </authorList>
    </citation>
    <scope>IDENTIFICATION</scope>
</reference>
<proteinExistence type="predicted"/>
<evidence type="ECO:0000313" key="1">
    <source>
        <dbReference type="Proteomes" id="UP000046393"/>
    </source>
</evidence>
<accession>A0A0N5AGH5</accession>
<dbReference type="WBParaSite" id="SMUV_0000342401-mRNA-1">
    <property type="protein sequence ID" value="SMUV_0000342401-mRNA-1"/>
    <property type="gene ID" value="SMUV_0000342401"/>
</dbReference>
<dbReference type="AlphaFoldDB" id="A0A0N5AGH5"/>
<keyword evidence="1" id="KW-1185">Reference proteome</keyword>
<name>A0A0N5AGH5_9BILA</name>
<evidence type="ECO:0000313" key="2">
    <source>
        <dbReference type="WBParaSite" id="SMUV_0000342401-mRNA-1"/>
    </source>
</evidence>
<dbReference type="Proteomes" id="UP000046393">
    <property type="component" value="Unplaced"/>
</dbReference>
<sequence>MSGIITGRARVVFSNSEFLHLSKGGLDGKIVAYRDSWLTNSFEMQDWVTFKAKACEPEGTHVSYGVRYRALPKSVKFEAKGKIVDGIGTLLKVDESQGQYGFIKANDGSTVYFTASVVRPETKDIRNVFKTGVQIRYRATEQKQNTVQWRAIAVCGKNASIDNLTGRQSKSNLSNTPNR</sequence>